<evidence type="ECO:0000313" key="7">
    <source>
        <dbReference type="EMBL" id="RIH91302.1"/>
    </source>
</evidence>
<evidence type="ECO:0000256" key="2">
    <source>
        <dbReference type="ARBA" id="ARBA00022448"/>
    </source>
</evidence>
<dbReference type="Pfam" id="PF00329">
    <property type="entry name" value="Complex1_30kDa"/>
    <property type="match status" value="1"/>
</dbReference>
<dbReference type="OrthoDB" id="9803286at2"/>
<comment type="function">
    <text evidence="3">NDH-1 shuttles electrons from NADH, via FMN and iron-sulfur (Fe-S) centers, to quinones in the respiratory chain. The immediate electron acceptor for the enzyme in this species is believed to be a menaquinone. Couples the redox reaction to proton translocation (for every two electrons transferred, four hydrogen ions are translocated across the cytoplasmic membrane), and thus conserves the redox energy in a proton gradient.</text>
</comment>
<dbReference type="GO" id="GO:0050136">
    <property type="term" value="F:NADH dehydrogenase (quinone) (non-electrogenic) activity"/>
    <property type="evidence" value="ECO:0007669"/>
    <property type="project" value="UniProtKB-UniRule"/>
</dbReference>
<keyword evidence="3 5" id="KW-0874">Quinone</keyword>
<comment type="subcellular location">
    <subcellularLocation>
        <location evidence="3">Cell membrane</location>
        <topology evidence="3">Peripheral membrane protein</topology>
        <orientation evidence="3">Cytoplasmic side</orientation>
    </subcellularLocation>
</comment>
<sequence>MQRLVQLKEQAKAKGYPLEEAHDNTWINVPRAEFKAFVAAMKAAGWNYLADIVGLDYLRYPQPKPERFCVVYELVSLPGYKDGDGSRVFVRVYVPEAEPTLPTLTDLWMGADFLEREVHDLFGLRFEGHPDLRKILTPEDLEGYPLRKDFPLGETPTLFKEGRFIDPDNFRAGISGDKSGMTGYRGGARQGYQDVFDEIRQVAGAGRSDD</sequence>
<evidence type="ECO:0000256" key="4">
    <source>
        <dbReference type="RuleBase" id="RU003456"/>
    </source>
</evidence>
<keyword evidence="8" id="KW-1185">Reference proteome</keyword>
<dbReference type="PANTHER" id="PTHR10884">
    <property type="entry name" value="NADH DEHYDROGENASE UBIQUINONE IRON-SULFUR PROTEIN 3"/>
    <property type="match status" value="1"/>
</dbReference>
<keyword evidence="3 4" id="KW-0520">NAD</keyword>
<dbReference type="InterPro" id="IPR010218">
    <property type="entry name" value="NADH_DH_suC"/>
</dbReference>
<keyword evidence="3" id="KW-1003">Cell membrane</keyword>
<evidence type="ECO:0000256" key="3">
    <source>
        <dbReference type="HAMAP-Rule" id="MF_01357"/>
    </source>
</evidence>
<dbReference type="AlphaFoldDB" id="A0A399F8S3"/>
<comment type="caution">
    <text evidence="7">The sequence shown here is derived from an EMBL/GenBank/DDBJ whole genome shotgun (WGS) entry which is preliminary data.</text>
</comment>
<dbReference type="SUPFAM" id="SSF143243">
    <property type="entry name" value="Nqo5-like"/>
    <property type="match status" value="1"/>
</dbReference>
<dbReference type="InterPro" id="IPR037232">
    <property type="entry name" value="NADH_quin_OxRdtase_su_C/D-like"/>
</dbReference>
<protein>
    <recommendedName>
        <fullName evidence="3">NADH-quinone oxidoreductase subunit C</fullName>
        <ecNumber evidence="3">7.1.1.-</ecNumber>
    </recommendedName>
    <alternativeName>
        <fullName evidence="3">NADH dehydrogenase I subunit C</fullName>
    </alternativeName>
    <alternativeName>
        <fullName evidence="3">NDH-1 subunit C</fullName>
    </alternativeName>
</protein>
<comment type="catalytic activity">
    <reaction evidence="3 5">
        <text>a quinone + NADH + 5 H(+)(in) = a quinol + NAD(+) + 4 H(+)(out)</text>
        <dbReference type="Rhea" id="RHEA:57888"/>
        <dbReference type="ChEBI" id="CHEBI:15378"/>
        <dbReference type="ChEBI" id="CHEBI:24646"/>
        <dbReference type="ChEBI" id="CHEBI:57540"/>
        <dbReference type="ChEBI" id="CHEBI:57945"/>
        <dbReference type="ChEBI" id="CHEBI:132124"/>
    </reaction>
</comment>
<dbReference type="GO" id="GO:0005886">
    <property type="term" value="C:plasma membrane"/>
    <property type="evidence" value="ECO:0007669"/>
    <property type="project" value="UniProtKB-SubCell"/>
</dbReference>
<evidence type="ECO:0000313" key="8">
    <source>
        <dbReference type="Proteomes" id="UP000266178"/>
    </source>
</evidence>
<dbReference type="HAMAP" id="MF_01357">
    <property type="entry name" value="NDH1_NuoC"/>
    <property type="match status" value="1"/>
</dbReference>
<dbReference type="EMBL" id="QWLB01000048">
    <property type="protein sequence ID" value="RIH91302.1"/>
    <property type="molecule type" value="Genomic_DNA"/>
</dbReference>
<organism evidence="7 8">
    <name type="scientific">Meiothermus granaticius NBRC 107808</name>
    <dbReference type="NCBI Taxonomy" id="1227551"/>
    <lineage>
        <taxon>Bacteria</taxon>
        <taxon>Thermotogati</taxon>
        <taxon>Deinococcota</taxon>
        <taxon>Deinococci</taxon>
        <taxon>Thermales</taxon>
        <taxon>Thermaceae</taxon>
        <taxon>Meiothermus</taxon>
    </lineage>
</organism>
<dbReference type="InterPro" id="IPR020396">
    <property type="entry name" value="NADH_UbQ_OxRdtase_CS"/>
</dbReference>
<accession>A0A399F8S3</accession>
<keyword evidence="2 3" id="KW-0813">Transport</keyword>
<evidence type="ECO:0000256" key="1">
    <source>
        <dbReference type="ARBA" id="ARBA00007569"/>
    </source>
</evidence>
<dbReference type="PANTHER" id="PTHR10884:SF14">
    <property type="entry name" value="NADH DEHYDROGENASE [UBIQUINONE] IRON-SULFUR PROTEIN 3, MITOCHONDRIAL"/>
    <property type="match status" value="1"/>
</dbReference>
<evidence type="ECO:0000259" key="6">
    <source>
        <dbReference type="Pfam" id="PF00329"/>
    </source>
</evidence>
<comment type="subunit">
    <text evidence="3">NDH-1 is composed of 15 different subunits. Subunits NuoB, C, D, E, F, and G constitute the peripheral sector of the complex.</text>
</comment>
<proteinExistence type="inferred from homology"/>
<keyword evidence="7" id="KW-0560">Oxidoreductase</keyword>
<dbReference type="GO" id="GO:0048038">
    <property type="term" value="F:quinone binding"/>
    <property type="evidence" value="ECO:0007669"/>
    <property type="project" value="UniProtKB-KW"/>
</dbReference>
<dbReference type="RefSeq" id="WP_119358242.1">
    <property type="nucleotide sequence ID" value="NZ_BJXM01000003.1"/>
</dbReference>
<dbReference type="EC" id="7.1.1.-" evidence="3"/>
<dbReference type="PROSITE" id="PS00542">
    <property type="entry name" value="COMPLEX1_30K"/>
    <property type="match status" value="1"/>
</dbReference>
<dbReference type="Proteomes" id="UP000266178">
    <property type="component" value="Unassembled WGS sequence"/>
</dbReference>
<dbReference type="InterPro" id="IPR001268">
    <property type="entry name" value="NADH_UbQ_OxRdtase_30kDa_su"/>
</dbReference>
<dbReference type="GO" id="GO:0008137">
    <property type="term" value="F:NADH dehydrogenase (ubiquinone) activity"/>
    <property type="evidence" value="ECO:0007669"/>
    <property type="project" value="InterPro"/>
</dbReference>
<name>A0A399F8S3_9DEIN</name>
<keyword evidence="3" id="KW-0472">Membrane</keyword>
<keyword evidence="3 4" id="KW-1278">Translocase</keyword>
<dbReference type="Gene3D" id="3.30.460.80">
    <property type="entry name" value="NADH:ubiquinone oxidoreductase, 30kDa subunit"/>
    <property type="match status" value="1"/>
</dbReference>
<feature type="domain" description="NADH:ubiquinone oxidoreductase 30kDa subunit" evidence="6">
    <location>
        <begin position="27"/>
        <end position="155"/>
    </location>
</feature>
<reference evidence="7 8" key="1">
    <citation type="submission" date="2018-08" db="EMBL/GenBank/DDBJ databases">
        <title>Meiothermus granaticius genome AF-68 sequencing project.</title>
        <authorList>
            <person name="Da Costa M.S."/>
            <person name="Albuquerque L."/>
            <person name="Raposo P."/>
            <person name="Froufe H.J.C."/>
            <person name="Barroso C.S."/>
            <person name="Egas C."/>
        </authorList>
    </citation>
    <scope>NUCLEOTIDE SEQUENCE [LARGE SCALE GENOMIC DNA]</scope>
    <source>
        <strain evidence="7 8">AF-68</strain>
    </source>
</reference>
<evidence type="ECO:0000256" key="5">
    <source>
        <dbReference type="RuleBase" id="RU003582"/>
    </source>
</evidence>
<gene>
    <name evidence="7" type="primary">nqo5</name>
    <name evidence="3" type="synonym">nuoC</name>
    <name evidence="7" type="ORF">Mgrana_02795</name>
</gene>
<comment type="similarity">
    <text evidence="1 3 4">Belongs to the complex I 30 kDa subunit family.</text>
</comment>